<evidence type="ECO:0000313" key="7">
    <source>
        <dbReference type="Proteomes" id="UP000461288"/>
    </source>
</evidence>
<organism evidence="6 7">
    <name type="scientific">Metapseudomonas otitidis</name>
    <dbReference type="NCBI Taxonomy" id="319939"/>
    <lineage>
        <taxon>Bacteria</taxon>
        <taxon>Pseudomonadati</taxon>
        <taxon>Pseudomonadota</taxon>
        <taxon>Gammaproteobacteria</taxon>
        <taxon>Pseudomonadales</taxon>
        <taxon>Pseudomonadaceae</taxon>
        <taxon>Metapseudomonas</taxon>
    </lineage>
</organism>
<dbReference type="STRING" id="319939.SAMN05216263_107258"/>
<dbReference type="Proteomes" id="UP001273935">
    <property type="component" value="Unassembled WGS sequence"/>
</dbReference>
<evidence type="ECO:0000256" key="2">
    <source>
        <dbReference type="SAM" id="SignalP"/>
    </source>
</evidence>
<reference evidence="5 10" key="4">
    <citation type="submission" date="2023-10" db="EMBL/GenBank/DDBJ databases">
        <title>Pseudomonas otitidis isolated from a paediatric patient with cystic fibrosis in Chile.</title>
        <authorList>
            <person name="Amsteins-Romero L."/>
            <person name="Opazo-Capurro A."/>
            <person name="Matus-Kohler M."/>
            <person name="Gonzalez-Rocha G."/>
        </authorList>
    </citation>
    <scope>NUCLEOTIDE SEQUENCE [LARGE SCALE GENOMIC DNA]</scope>
    <source>
        <strain evidence="5 10">P-714</strain>
    </source>
</reference>
<evidence type="ECO:0000256" key="1">
    <source>
        <dbReference type="SAM" id="MobiDB-lite"/>
    </source>
</evidence>
<dbReference type="Proteomes" id="UP000515591">
    <property type="component" value="Chromosome"/>
</dbReference>
<dbReference type="KEGG" id="poj:PtoMrB4_01130"/>
<evidence type="ECO:0000313" key="3">
    <source>
        <dbReference type="EMBL" id="BBT14065.1"/>
    </source>
</evidence>
<gene>
    <name evidence="6" type="ORF">GO594_22130</name>
    <name evidence="4" type="ORF">PtoMrB4_01130</name>
    <name evidence="5" type="ORF">R0G64_18385</name>
    <name evidence="3" type="ORF">WP8S17C03_01140</name>
</gene>
<evidence type="ECO:0000313" key="10">
    <source>
        <dbReference type="Proteomes" id="UP001273935"/>
    </source>
</evidence>
<proteinExistence type="predicted"/>
<evidence type="ECO:0000313" key="6">
    <source>
        <dbReference type="EMBL" id="MWK58689.1"/>
    </source>
</evidence>
<reference evidence="4 8" key="3">
    <citation type="journal article" date="2020" name="Microbiol. Resour. Announc.">
        <title>Complete genome sequence of Pseudomonas otitidis strain MrB4, isolated from Lake Biwa in Japan.</title>
        <authorList>
            <person name="Miyazaki K."/>
            <person name="Hase E."/>
            <person name="Maruya T."/>
        </authorList>
    </citation>
    <scope>NUCLEOTIDE SEQUENCE [LARGE SCALE GENOMIC DNA]</scope>
    <source>
        <strain evidence="4 8">MrB4</strain>
    </source>
</reference>
<dbReference type="EMBL" id="JAWJUL010000073">
    <property type="protein sequence ID" value="MDV3441393.1"/>
    <property type="molecule type" value="Genomic_DNA"/>
</dbReference>
<reference evidence="6 7" key="2">
    <citation type="submission" date="2019-12" db="EMBL/GenBank/DDBJ databases">
        <title>Draft genome sequence of Pseudomonas otitidis recovered from a chicken carcass.</title>
        <authorList>
            <person name="Vieira T.R."/>
            <person name="Oliviera E.F.C."/>
            <person name="Silva N.M.V."/>
            <person name="Sambrano G.E."/>
            <person name="Cibulski S.P."/>
            <person name="Cardoso M.R.I."/>
        </authorList>
    </citation>
    <scope>NUCLEOTIDE SEQUENCE [LARGE SCALE GENOMIC DNA]</scope>
    <source>
        <strain evidence="6 7">25_K</strain>
    </source>
</reference>
<keyword evidence="10" id="KW-1185">Reference proteome</keyword>
<evidence type="ECO:0000313" key="8">
    <source>
        <dbReference type="Proteomes" id="UP000501237"/>
    </source>
</evidence>
<name>A0A1I0U2F8_9GAMM</name>
<sequence>MWTLALVFAALLTLSLLALASALAMGNALLESHYLSDLDLDTPDPHTPQDEASASFGAQHDLGLGLAR</sequence>
<reference evidence="3 9" key="1">
    <citation type="submission" date="2019-12" db="EMBL/GenBank/DDBJ databases">
        <title>complete genome sequences of Pseudomonas otitidis str. WP8-S17-CRE-03 isolated from wastewater treatment plant effluent.</title>
        <authorList>
            <person name="Sekizuka T."/>
            <person name="Itokawa K."/>
            <person name="Yatsu K."/>
            <person name="Inamine Y."/>
            <person name="Kuroda M."/>
        </authorList>
    </citation>
    <scope>NUCLEOTIDE SEQUENCE [LARGE SCALE GENOMIC DNA]</scope>
    <source>
        <strain evidence="3 9">WP8-S17-CRE-03</strain>
    </source>
</reference>
<dbReference type="AlphaFoldDB" id="A0A1I0U2F8"/>
<dbReference type="EMBL" id="AP022213">
    <property type="protein sequence ID" value="BBT14065.1"/>
    <property type="molecule type" value="Genomic_DNA"/>
</dbReference>
<dbReference type="Proteomes" id="UP000461288">
    <property type="component" value="Unassembled WGS sequence"/>
</dbReference>
<feature type="chain" id="PRO_5044559323" evidence="2">
    <location>
        <begin position="21"/>
        <end position="68"/>
    </location>
</feature>
<evidence type="ECO:0000313" key="4">
    <source>
        <dbReference type="EMBL" id="BCA26136.1"/>
    </source>
</evidence>
<evidence type="ECO:0000313" key="9">
    <source>
        <dbReference type="Proteomes" id="UP000515591"/>
    </source>
</evidence>
<feature type="region of interest" description="Disordered" evidence="1">
    <location>
        <begin position="40"/>
        <end position="68"/>
    </location>
</feature>
<keyword evidence="2" id="KW-0732">Signal</keyword>
<feature type="signal peptide" evidence="2">
    <location>
        <begin position="1"/>
        <end position="20"/>
    </location>
</feature>
<dbReference type="EMBL" id="WTFN01000067">
    <property type="protein sequence ID" value="MWK58689.1"/>
    <property type="molecule type" value="Genomic_DNA"/>
</dbReference>
<dbReference type="GeneID" id="57395321"/>
<evidence type="ECO:0000313" key="5">
    <source>
        <dbReference type="EMBL" id="MDV3441393.1"/>
    </source>
</evidence>
<dbReference type="Proteomes" id="UP000501237">
    <property type="component" value="Chromosome"/>
</dbReference>
<dbReference type="RefSeq" id="WP_074969975.1">
    <property type="nucleotide sequence ID" value="NZ_AP022213.1"/>
</dbReference>
<accession>A0A1I0U2F8</accession>
<protein>
    <submittedName>
        <fullName evidence="6">Uncharacterized protein</fullName>
    </submittedName>
</protein>
<dbReference type="EMBL" id="AP022642">
    <property type="protein sequence ID" value="BCA26136.1"/>
    <property type="molecule type" value="Genomic_DNA"/>
</dbReference>